<keyword evidence="5" id="KW-0378">Hydrolase</keyword>
<feature type="compositionally biased region" description="Polar residues" evidence="10">
    <location>
        <begin position="362"/>
        <end position="383"/>
    </location>
</feature>
<evidence type="ECO:0000256" key="10">
    <source>
        <dbReference type="SAM" id="MobiDB-lite"/>
    </source>
</evidence>
<dbReference type="STRING" id="29139.ENSVURP00010022377"/>
<reference evidence="12" key="3">
    <citation type="submission" date="2025-09" db="UniProtKB">
        <authorList>
            <consortium name="Ensembl"/>
        </authorList>
    </citation>
    <scope>IDENTIFICATION</scope>
</reference>
<dbReference type="InterPro" id="IPR036278">
    <property type="entry name" value="Sialidase_sf"/>
</dbReference>
<dbReference type="Proteomes" id="UP000314987">
    <property type="component" value="Unassembled WGS sequence"/>
</dbReference>
<evidence type="ECO:0000256" key="9">
    <source>
        <dbReference type="ARBA" id="ARBA00023295"/>
    </source>
</evidence>
<keyword evidence="13" id="KW-1185">Reference proteome</keyword>
<evidence type="ECO:0000256" key="1">
    <source>
        <dbReference type="ARBA" id="ARBA00000427"/>
    </source>
</evidence>
<dbReference type="GO" id="GO:0045742">
    <property type="term" value="P:positive regulation of epidermal growth factor receptor signaling pathway"/>
    <property type="evidence" value="ECO:0007669"/>
    <property type="project" value="Ensembl"/>
</dbReference>
<evidence type="ECO:0000259" key="11">
    <source>
        <dbReference type="Pfam" id="PF13088"/>
    </source>
</evidence>
<evidence type="ECO:0000256" key="3">
    <source>
        <dbReference type="ARBA" id="ARBA00012733"/>
    </source>
</evidence>
<keyword evidence="8" id="KW-0119">Carbohydrate metabolism</keyword>
<dbReference type="GeneID" id="114032653"/>
<dbReference type="GO" id="GO:0006689">
    <property type="term" value="P:ganglioside catabolic process"/>
    <property type="evidence" value="ECO:0007669"/>
    <property type="project" value="Ensembl"/>
</dbReference>
<evidence type="ECO:0000313" key="13">
    <source>
        <dbReference type="Proteomes" id="UP000314987"/>
    </source>
</evidence>
<evidence type="ECO:0000256" key="4">
    <source>
        <dbReference type="ARBA" id="ARBA00022737"/>
    </source>
</evidence>
<evidence type="ECO:0000313" key="12">
    <source>
        <dbReference type="Ensembl" id="ENSVURP00010022377.1"/>
    </source>
</evidence>
<protein>
    <recommendedName>
        <fullName evidence="3">exo-alpha-sialidase</fullName>
        <ecNumber evidence="3">3.2.1.18</ecNumber>
    </recommendedName>
</protein>
<dbReference type="GO" id="GO:0004308">
    <property type="term" value="F:exo-alpha-sialidase activity"/>
    <property type="evidence" value="ECO:0007669"/>
    <property type="project" value="UniProtKB-EC"/>
</dbReference>
<dbReference type="RefSeq" id="XP_027703825.1">
    <property type="nucleotide sequence ID" value="XM_027848024.1"/>
</dbReference>
<keyword evidence="6" id="KW-0442">Lipid degradation</keyword>
<dbReference type="Pfam" id="PF13088">
    <property type="entry name" value="BNR_2"/>
    <property type="match status" value="1"/>
</dbReference>
<dbReference type="GeneTree" id="ENSGT00950000182944"/>
<sequence>MGMSIHPHIFSVSLFLSPSLSPSFTFSLFPSLPLSLPLSFSVPLCLFQLLFLPFFPGTMEERTSCCSSTTLFHQEEVSGITYRIPALLYVPPARVLLAFAEKRSTVDDTDALYLVVRRGQRVGHSVQWGPQVSLMEATLPGFRTMNPCPVWERKSGRVFLFFICVRNHVTERRQIRSGKNAARLCFVSSTDHGQSWSLIEDLTEEVLSEEIEHWATFAVGPGHGVQLQSGRLVIPAYAYHSARWSCLGPPLWLRARPHSLMFYSDDLGATWKHGQLFRSGPTIECEVAEVMNSSGCAVLYCSARTPGRCRAEALSTDLGEHFQKPSLVRELHEPPHGCQGSVVSFRPRRGLQEDEAPDGGSDLSSQPASLVSTAGPEQNSYKPPSSWLIYSHPTSKRCRIDLGIYVNQAPLEAAPWSQPWILHRGPSGYSDLAALEDGLFGCLFECGEKHEYEQIAFHMFTDRELLSHIQDSCSGSERASCSNVD</sequence>
<reference evidence="12" key="2">
    <citation type="submission" date="2025-08" db="UniProtKB">
        <authorList>
            <consortium name="Ensembl"/>
        </authorList>
    </citation>
    <scope>IDENTIFICATION</scope>
</reference>
<dbReference type="EC" id="3.2.1.18" evidence="3"/>
<organism evidence="12 13">
    <name type="scientific">Vombatus ursinus</name>
    <name type="common">Common wombat</name>
    <dbReference type="NCBI Taxonomy" id="29139"/>
    <lineage>
        <taxon>Eukaryota</taxon>
        <taxon>Metazoa</taxon>
        <taxon>Chordata</taxon>
        <taxon>Craniata</taxon>
        <taxon>Vertebrata</taxon>
        <taxon>Euteleostomi</taxon>
        <taxon>Mammalia</taxon>
        <taxon>Metatheria</taxon>
        <taxon>Diprotodontia</taxon>
        <taxon>Vombatidae</taxon>
        <taxon>Vombatus</taxon>
    </lineage>
</organism>
<dbReference type="GO" id="GO:0005886">
    <property type="term" value="C:plasma membrane"/>
    <property type="evidence" value="ECO:0007669"/>
    <property type="project" value="Ensembl"/>
</dbReference>
<dbReference type="Ensembl" id="ENSVURT00010025457.1">
    <property type="protein sequence ID" value="ENSVURP00010022377.1"/>
    <property type="gene ID" value="ENSVURG00010017132.1"/>
</dbReference>
<comment type="similarity">
    <text evidence="2">Belongs to the glycosyl hydrolase 33 family.</text>
</comment>
<evidence type="ECO:0000256" key="2">
    <source>
        <dbReference type="ARBA" id="ARBA00009348"/>
    </source>
</evidence>
<dbReference type="CDD" id="cd15482">
    <property type="entry name" value="Sialidase_non-viral"/>
    <property type="match status" value="1"/>
</dbReference>
<dbReference type="InterPro" id="IPR026856">
    <property type="entry name" value="Sialidase_fam"/>
</dbReference>
<evidence type="ECO:0000256" key="7">
    <source>
        <dbReference type="ARBA" id="ARBA00023098"/>
    </source>
</evidence>
<feature type="domain" description="Sialidase" evidence="11">
    <location>
        <begin position="122"/>
        <end position="441"/>
    </location>
</feature>
<dbReference type="AlphaFoldDB" id="A0A4X2LNJ3"/>
<dbReference type="PANTHER" id="PTHR10628:SF23">
    <property type="entry name" value="SIALIDASE-3"/>
    <property type="match status" value="1"/>
</dbReference>
<keyword evidence="4" id="KW-0677">Repeat</keyword>
<reference evidence="13" key="1">
    <citation type="submission" date="2018-12" db="EMBL/GenBank/DDBJ databases">
        <authorList>
            <person name="Yazar S."/>
        </authorList>
    </citation>
    <scope>NUCLEOTIDE SEQUENCE [LARGE SCALE GENOMIC DNA]</scope>
</reference>
<dbReference type="GO" id="GO:1900186">
    <property type="term" value="P:negative regulation of clathrin-dependent endocytosis"/>
    <property type="evidence" value="ECO:0007669"/>
    <property type="project" value="Ensembl"/>
</dbReference>
<dbReference type="FunFam" id="2.120.10.10:FF:000002">
    <property type="entry name" value="Neuraminidase 3"/>
    <property type="match status" value="1"/>
</dbReference>
<evidence type="ECO:0000256" key="5">
    <source>
        <dbReference type="ARBA" id="ARBA00022801"/>
    </source>
</evidence>
<dbReference type="CTD" id="10825"/>
<dbReference type="SUPFAM" id="SSF50939">
    <property type="entry name" value="Sialidases"/>
    <property type="match status" value="1"/>
</dbReference>
<dbReference type="GO" id="GO:0031901">
    <property type="term" value="C:early endosome membrane"/>
    <property type="evidence" value="ECO:0007669"/>
    <property type="project" value="Ensembl"/>
</dbReference>
<dbReference type="Gene3D" id="2.120.10.10">
    <property type="match status" value="1"/>
</dbReference>
<gene>
    <name evidence="12" type="primary">NEU3</name>
</gene>
<evidence type="ECO:0000256" key="6">
    <source>
        <dbReference type="ARBA" id="ARBA00022963"/>
    </source>
</evidence>
<dbReference type="GO" id="GO:0005765">
    <property type="term" value="C:lysosomal membrane"/>
    <property type="evidence" value="ECO:0007669"/>
    <property type="project" value="Ensembl"/>
</dbReference>
<keyword evidence="9" id="KW-0326">Glycosidase</keyword>
<feature type="region of interest" description="Disordered" evidence="10">
    <location>
        <begin position="351"/>
        <end position="385"/>
    </location>
</feature>
<dbReference type="OrthoDB" id="2739686at2759"/>
<accession>A0A4X2LNJ3</accession>
<dbReference type="GO" id="GO:0055038">
    <property type="term" value="C:recycling endosome membrane"/>
    <property type="evidence" value="ECO:0007669"/>
    <property type="project" value="Ensembl"/>
</dbReference>
<proteinExistence type="inferred from homology"/>
<comment type="catalytic activity">
    <reaction evidence="1">
        <text>Hydrolysis of alpha-(2-&gt;3)-, alpha-(2-&gt;6)-, alpha-(2-&gt;8)- glycosidic linkages of terminal sialic acid residues in oligosaccharides, glycoproteins, glycolipids, colominic acid and synthetic substrates.</text>
        <dbReference type="EC" id="3.2.1.18"/>
    </reaction>
</comment>
<dbReference type="OMA" id="ECGIKRE"/>
<dbReference type="InterPro" id="IPR011040">
    <property type="entry name" value="Sialidase"/>
</dbReference>
<dbReference type="PANTHER" id="PTHR10628">
    <property type="entry name" value="SIALIDASE"/>
    <property type="match status" value="1"/>
</dbReference>
<keyword evidence="7" id="KW-0443">Lipid metabolism</keyword>
<evidence type="ECO:0000256" key="8">
    <source>
        <dbReference type="ARBA" id="ARBA00023277"/>
    </source>
</evidence>
<name>A0A4X2LNJ3_VOMUR</name>
<dbReference type="GO" id="GO:0009313">
    <property type="term" value="P:oligosaccharide catabolic process"/>
    <property type="evidence" value="ECO:0007669"/>
    <property type="project" value="Ensembl"/>
</dbReference>